<dbReference type="Proteomes" id="UP001287286">
    <property type="component" value="Unassembled WGS sequence"/>
</dbReference>
<feature type="region of interest" description="Disordered" evidence="1">
    <location>
        <begin position="143"/>
        <end position="172"/>
    </location>
</feature>
<proteinExistence type="predicted"/>
<dbReference type="EMBL" id="JAWRVI010000026">
    <property type="protein sequence ID" value="KAK4088185.1"/>
    <property type="molecule type" value="Genomic_DNA"/>
</dbReference>
<keyword evidence="3" id="KW-1185">Reference proteome</keyword>
<comment type="caution">
    <text evidence="2">The sequence shown here is derived from an EMBL/GenBank/DDBJ whole genome shotgun (WGS) entry which is preliminary data.</text>
</comment>
<protein>
    <submittedName>
        <fullName evidence="2">Uncharacterized protein</fullName>
    </submittedName>
</protein>
<gene>
    <name evidence="2" type="ORF">Purlil1_7378</name>
</gene>
<reference evidence="2 3" key="1">
    <citation type="journal article" date="2024" name="Microbiol. Resour. Announc.">
        <title>Genome annotations for the ascomycete fungi Trichoderma harzianum, Trichoderma aggressivum, and Purpureocillium lilacinum.</title>
        <authorList>
            <person name="Beijen E.P.W."/>
            <person name="Ohm R.A."/>
        </authorList>
    </citation>
    <scope>NUCLEOTIDE SEQUENCE [LARGE SCALE GENOMIC DNA]</scope>
    <source>
        <strain evidence="2 3">CBS 150709</strain>
    </source>
</reference>
<evidence type="ECO:0000256" key="1">
    <source>
        <dbReference type="SAM" id="MobiDB-lite"/>
    </source>
</evidence>
<organism evidence="2 3">
    <name type="scientific">Purpureocillium lilacinum</name>
    <name type="common">Paecilomyces lilacinus</name>
    <dbReference type="NCBI Taxonomy" id="33203"/>
    <lineage>
        <taxon>Eukaryota</taxon>
        <taxon>Fungi</taxon>
        <taxon>Dikarya</taxon>
        <taxon>Ascomycota</taxon>
        <taxon>Pezizomycotina</taxon>
        <taxon>Sordariomycetes</taxon>
        <taxon>Hypocreomycetidae</taxon>
        <taxon>Hypocreales</taxon>
        <taxon>Ophiocordycipitaceae</taxon>
        <taxon>Purpureocillium</taxon>
    </lineage>
</organism>
<feature type="compositionally biased region" description="Basic and acidic residues" evidence="1">
    <location>
        <begin position="155"/>
        <end position="164"/>
    </location>
</feature>
<feature type="compositionally biased region" description="Low complexity" evidence="1">
    <location>
        <begin position="143"/>
        <end position="154"/>
    </location>
</feature>
<evidence type="ECO:0000313" key="3">
    <source>
        <dbReference type="Proteomes" id="UP001287286"/>
    </source>
</evidence>
<accession>A0ABR0BW26</accession>
<name>A0ABR0BW26_PURLI</name>
<sequence>MRYCNPTSGGLIRGPGGVLDILMHLTSCACQNCLGSGSPARGADGPSCTASVTACVTSKEDPRVVVCAAQLMAGGRRAPDGWCRTLVGPRKPAFSWPLSPSPRSEAAAILSEMRIAPTVLAQAGQARRNTDILLYRTAPCARRAAPRVPGAQRQARTEQSRERGGPGSAGNT</sequence>
<evidence type="ECO:0000313" key="2">
    <source>
        <dbReference type="EMBL" id="KAK4088185.1"/>
    </source>
</evidence>